<evidence type="ECO:0000256" key="1">
    <source>
        <dbReference type="ARBA" id="ARBA00004245"/>
    </source>
</evidence>
<keyword evidence="9" id="KW-0206">Cytoskeleton</keyword>
<dbReference type="InterPro" id="IPR000219">
    <property type="entry name" value="DH_dom"/>
</dbReference>
<dbReference type="GO" id="GO:0046847">
    <property type="term" value="P:filopodium assembly"/>
    <property type="evidence" value="ECO:0007669"/>
    <property type="project" value="TreeGrafter"/>
</dbReference>
<dbReference type="PROSITE" id="PS50003">
    <property type="entry name" value="PH_DOMAIN"/>
    <property type="match status" value="1"/>
</dbReference>
<evidence type="ECO:0000256" key="9">
    <source>
        <dbReference type="ARBA" id="ARBA00023212"/>
    </source>
</evidence>
<dbReference type="Ensembl" id="ENSCCNT00000011862.1">
    <property type="protein sequence ID" value="ENSCCNP00000009004.1"/>
    <property type="gene ID" value="ENSCCNG00000009485.1"/>
</dbReference>
<dbReference type="GO" id="GO:0008270">
    <property type="term" value="F:zinc ion binding"/>
    <property type="evidence" value="ECO:0007669"/>
    <property type="project" value="UniProtKB-KW"/>
</dbReference>
<evidence type="ECO:0000256" key="8">
    <source>
        <dbReference type="ARBA" id="ARBA00022833"/>
    </source>
</evidence>
<evidence type="ECO:0000313" key="13">
    <source>
        <dbReference type="Ensembl" id="ENSCCNP00000009004.1"/>
    </source>
</evidence>
<dbReference type="InterPro" id="IPR051092">
    <property type="entry name" value="FYVE_RhoGEF_PH"/>
</dbReference>
<sequence length="476" mass="53737">IPETCQNYGWRSPGMGSYLLVMPRYADELFPFSLQCSHPQKLLQIAQELLHTEETYVQRLHLLDQVFCTRLMEAGIPLEVTTGIFSNISSIYRFHGQFLLPELQMRITEEWDTNPRLGDILQKLAPFLKMYGEYVKNFDRAVGLVSTWTQRSLPFKDVIHSIQKEAVCGNLTLQHHMLEPVQRVPRYELLLKDYLKRLPRDAPDRKDAERSLELISTAANHSNAAIRKMEKMHKLLEVYEQLGGEEEIVNPANELIKEGHIQKLSAKNGTAQDRHLFLFNSMVLYCVPKLRLMGQKFSVREKMDISDLQVQDIVKPNAAPTFIITGRKRSLELQTRTEEEKKAWIQVIQATIEKHKQNSETFRAFSSTCSQDEEPGLSPDSPVVSTSSVEPAVVPDSSGSATGVSDPHPVFNKESDQGDLEGGSQRVSLPPAVYSGSEYANVRLCLRPGAGDLAVQVIPTRGSWCRPHGSLLVVIM</sequence>
<keyword evidence="5" id="KW-0479">Metal-binding</keyword>
<accession>A0A8C0WBQ8</accession>
<dbReference type="GO" id="GO:0007010">
    <property type="term" value="P:cytoskeleton organization"/>
    <property type="evidence" value="ECO:0007669"/>
    <property type="project" value="TreeGrafter"/>
</dbReference>
<dbReference type="AlphaFoldDB" id="A0A8C0WBQ8"/>
<feature type="region of interest" description="Disordered" evidence="10">
    <location>
        <begin position="365"/>
        <end position="426"/>
    </location>
</feature>
<keyword evidence="3" id="KW-0597">Phosphoprotein</keyword>
<dbReference type="Pfam" id="PF00621">
    <property type="entry name" value="RhoGEF"/>
    <property type="match status" value="1"/>
</dbReference>
<dbReference type="SUPFAM" id="SSF48065">
    <property type="entry name" value="DBL homology domain (DH-domain)"/>
    <property type="match status" value="1"/>
</dbReference>
<evidence type="ECO:0000259" key="12">
    <source>
        <dbReference type="PROSITE" id="PS50010"/>
    </source>
</evidence>
<comment type="subcellular location">
    <subcellularLocation>
        <location evidence="1">Cytoplasm</location>
        <location evidence="1">Cytoskeleton</location>
    </subcellularLocation>
</comment>
<keyword evidence="8" id="KW-0862">Zinc</keyword>
<evidence type="ECO:0008006" key="14">
    <source>
        <dbReference type="Google" id="ProtNLM"/>
    </source>
</evidence>
<dbReference type="SUPFAM" id="SSF50729">
    <property type="entry name" value="PH domain-like"/>
    <property type="match status" value="1"/>
</dbReference>
<dbReference type="FunFam" id="1.20.900.10:FF:000013">
    <property type="entry name" value="FYVE, RhoGEF and PH domain-containing protein 4"/>
    <property type="match status" value="1"/>
</dbReference>
<dbReference type="InterPro" id="IPR011993">
    <property type="entry name" value="PH-like_dom_sf"/>
</dbReference>
<dbReference type="SMART" id="SM00233">
    <property type="entry name" value="PH"/>
    <property type="match status" value="1"/>
</dbReference>
<evidence type="ECO:0000256" key="2">
    <source>
        <dbReference type="ARBA" id="ARBA00022490"/>
    </source>
</evidence>
<feature type="domain" description="DH" evidence="12">
    <location>
        <begin position="41"/>
        <end position="225"/>
    </location>
</feature>
<feature type="compositionally biased region" description="Low complexity" evidence="10">
    <location>
        <begin position="378"/>
        <end position="395"/>
    </location>
</feature>
<dbReference type="GO" id="GO:0005856">
    <property type="term" value="C:cytoskeleton"/>
    <property type="evidence" value="ECO:0007669"/>
    <property type="project" value="UniProtKB-SubCell"/>
</dbReference>
<evidence type="ECO:0000256" key="3">
    <source>
        <dbReference type="ARBA" id="ARBA00022553"/>
    </source>
</evidence>
<dbReference type="PANTHER" id="PTHR12673">
    <property type="entry name" value="FACIOGENITAL DYSPLASIA PROTEIN"/>
    <property type="match status" value="1"/>
</dbReference>
<evidence type="ECO:0000256" key="10">
    <source>
        <dbReference type="SAM" id="MobiDB-lite"/>
    </source>
</evidence>
<dbReference type="InterPro" id="IPR001849">
    <property type="entry name" value="PH_domain"/>
</dbReference>
<dbReference type="GO" id="GO:0005085">
    <property type="term" value="F:guanyl-nucleotide exchange factor activity"/>
    <property type="evidence" value="ECO:0007669"/>
    <property type="project" value="UniProtKB-KW"/>
</dbReference>
<keyword evidence="6" id="KW-0677">Repeat</keyword>
<dbReference type="Gene3D" id="2.30.29.30">
    <property type="entry name" value="Pleckstrin-homology domain (PH domain)/Phosphotyrosine-binding domain (PTB)"/>
    <property type="match status" value="1"/>
</dbReference>
<dbReference type="CDD" id="cd13387">
    <property type="entry name" value="PH1_FGD3"/>
    <property type="match status" value="1"/>
</dbReference>
<evidence type="ECO:0000256" key="5">
    <source>
        <dbReference type="ARBA" id="ARBA00022723"/>
    </source>
</evidence>
<evidence type="ECO:0000256" key="4">
    <source>
        <dbReference type="ARBA" id="ARBA00022658"/>
    </source>
</evidence>
<keyword evidence="7" id="KW-0863">Zinc-finger</keyword>
<dbReference type="Pfam" id="PF22697">
    <property type="entry name" value="SOS1_NGEF_PH"/>
    <property type="match status" value="1"/>
</dbReference>
<gene>
    <name evidence="13" type="primary">LOC109682937</name>
</gene>
<dbReference type="GO" id="GO:0005737">
    <property type="term" value="C:cytoplasm"/>
    <property type="evidence" value="ECO:0007669"/>
    <property type="project" value="TreeGrafter"/>
</dbReference>
<keyword evidence="4" id="KW-0344">Guanine-nucleotide releasing factor</keyword>
<dbReference type="InterPro" id="IPR055251">
    <property type="entry name" value="SOS1_NGEF_PH"/>
</dbReference>
<keyword evidence="2" id="KW-0963">Cytoplasm</keyword>
<name>A0A8C0WBQ8_CASCN</name>
<dbReference type="Gene3D" id="1.20.900.10">
    <property type="entry name" value="Dbl homology (DH) domain"/>
    <property type="match status" value="1"/>
</dbReference>
<dbReference type="PANTHER" id="PTHR12673:SF14">
    <property type="entry name" value="FYVE, RHOGEF AND PH DOMAIN-CONTAINING PROTEIN 3"/>
    <property type="match status" value="1"/>
</dbReference>
<organism evidence="13">
    <name type="scientific">Castor canadensis</name>
    <name type="common">American beaver</name>
    <dbReference type="NCBI Taxonomy" id="51338"/>
    <lineage>
        <taxon>Eukaryota</taxon>
        <taxon>Metazoa</taxon>
        <taxon>Chordata</taxon>
        <taxon>Craniata</taxon>
        <taxon>Vertebrata</taxon>
        <taxon>Euteleostomi</taxon>
        <taxon>Mammalia</taxon>
        <taxon>Eutheria</taxon>
        <taxon>Euarchontoglires</taxon>
        <taxon>Glires</taxon>
        <taxon>Rodentia</taxon>
        <taxon>Castorimorpha</taxon>
        <taxon>Castoridae</taxon>
        <taxon>Castor</taxon>
    </lineage>
</organism>
<evidence type="ECO:0000259" key="11">
    <source>
        <dbReference type="PROSITE" id="PS50003"/>
    </source>
</evidence>
<evidence type="ECO:0000256" key="6">
    <source>
        <dbReference type="ARBA" id="ARBA00022737"/>
    </source>
</evidence>
<reference evidence="13" key="1">
    <citation type="submission" date="2023-09" db="UniProtKB">
        <authorList>
            <consortium name="Ensembl"/>
        </authorList>
    </citation>
    <scope>IDENTIFICATION</scope>
</reference>
<dbReference type="InterPro" id="IPR035899">
    <property type="entry name" value="DBL_dom_sf"/>
</dbReference>
<dbReference type="CDD" id="cd00160">
    <property type="entry name" value="RhoGEF"/>
    <property type="match status" value="1"/>
</dbReference>
<dbReference type="PROSITE" id="PS50010">
    <property type="entry name" value="DH_2"/>
    <property type="match status" value="1"/>
</dbReference>
<proteinExistence type="predicted"/>
<dbReference type="SMART" id="SM00325">
    <property type="entry name" value="RhoGEF"/>
    <property type="match status" value="1"/>
</dbReference>
<evidence type="ECO:0000256" key="7">
    <source>
        <dbReference type="ARBA" id="ARBA00022771"/>
    </source>
</evidence>
<protein>
    <recommendedName>
        <fullName evidence="14">FYVE, RhoGEF and PH domain containing 3</fullName>
    </recommendedName>
</protein>
<feature type="domain" description="PH" evidence="11">
    <location>
        <begin position="254"/>
        <end position="353"/>
    </location>
</feature>